<feature type="repeat" description="TPR" evidence="5">
    <location>
        <begin position="39"/>
        <end position="72"/>
    </location>
</feature>
<keyword evidence="4 6" id="KW-0720">Serine protease</keyword>
<dbReference type="GO" id="GO:0008236">
    <property type="term" value="F:serine-type peptidase activity"/>
    <property type="evidence" value="ECO:0007669"/>
    <property type="project" value="UniProtKB-KW"/>
</dbReference>
<dbReference type="NCBIfam" id="TIGR00225">
    <property type="entry name" value="prc"/>
    <property type="match status" value="1"/>
</dbReference>
<keyword evidence="5" id="KW-0802">TPR repeat</keyword>
<dbReference type="PROSITE" id="PS50106">
    <property type="entry name" value="PDZ"/>
    <property type="match status" value="1"/>
</dbReference>
<dbReference type="STRING" id="1576369.SAMN05421753_113128"/>
<evidence type="ECO:0000256" key="1">
    <source>
        <dbReference type="ARBA" id="ARBA00009179"/>
    </source>
</evidence>
<dbReference type="GO" id="GO:0004175">
    <property type="term" value="F:endopeptidase activity"/>
    <property type="evidence" value="ECO:0007669"/>
    <property type="project" value="TreeGrafter"/>
</dbReference>
<comment type="similarity">
    <text evidence="1 6">Belongs to the peptidase S41A family.</text>
</comment>
<dbReference type="AlphaFoldDB" id="A0A1I3M179"/>
<keyword evidence="3 6" id="KW-0378">Hydrolase</keyword>
<evidence type="ECO:0000256" key="5">
    <source>
        <dbReference type="PROSITE-ProRule" id="PRU00339"/>
    </source>
</evidence>
<dbReference type="InterPro" id="IPR036034">
    <property type="entry name" value="PDZ_sf"/>
</dbReference>
<evidence type="ECO:0000256" key="6">
    <source>
        <dbReference type="RuleBase" id="RU004404"/>
    </source>
</evidence>
<dbReference type="Proteomes" id="UP000199518">
    <property type="component" value="Unassembled WGS sequence"/>
</dbReference>
<protein>
    <submittedName>
        <fullName evidence="8">Carboxyl-terminal processing protease</fullName>
    </submittedName>
</protein>
<dbReference type="GO" id="GO:0030288">
    <property type="term" value="C:outer membrane-bounded periplasmic space"/>
    <property type="evidence" value="ECO:0007669"/>
    <property type="project" value="TreeGrafter"/>
</dbReference>
<evidence type="ECO:0000256" key="4">
    <source>
        <dbReference type="ARBA" id="ARBA00022825"/>
    </source>
</evidence>
<dbReference type="SUPFAM" id="SSF52096">
    <property type="entry name" value="ClpP/crotonase"/>
    <property type="match status" value="1"/>
</dbReference>
<dbReference type="Gene3D" id="3.30.750.44">
    <property type="match status" value="1"/>
</dbReference>
<dbReference type="PANTHER" id="PTHR32060">
    <property type="entry name" value="TAIL-SPECIFIC PROTEASE"/>
    <property type="match status" value="1"/>
</dbReference>
<evidence type="ECO:0000313" key="9">
    <source>
        <dbReference type="Proteomes" id="UP000199518"/>
    </source>
</evidence>
<keyword evidence="2 6" id="KW-0645">Protease</keyword>
<dbReference type="Gene3D" id="2.30.42.10">
    <property type="match status" value="1"/>
</dbReference>
<dbReference type="InterPro" id="IPR029045">
    <property type="entry name" value="ClpP/crotonase-like_dom_sf"/>
</dbReference>
<keyword evidence="9" id="KW-1185">Reference proteome</keyword>
<gene>
    <name evidence="8" type="ORF">SAMN05421753_113128</name>
</gene>
<evidence type="ECO:0000313" key="8">
    <source>
        <dbReference type="EMBL" id="SFI90733.1"/>
    </source>
</evidence>
<dbReference type="Pfam" id="PF03572">
    <property type="entry name" value="Peptidase_S41"/>
    <property type="match status" value="1"/>
</dbReference>
<evidence type="ECO:0000256" key="3">
    <source>
        <dbReference type="ARBA" id="ARBA00022801"/>
    </source>
</evidence>
<dbReference type="Gene3D" id="3.90.226.10">
    <property type="entry name" value="2-enoyl-CoA Hydratase, Chain A, domain 1"/>
    <property type="match status" value="1"/>
</dbReference>
<dbReference type="SMART" id="SM00245">
    <property type="entry name" value="TSPc"/>
    <property type="match status" value="1"/>
</dbReference>
<dbReference type="CDD" id="cd07560">
    <property type="entry name" value="Peptidase_S41_CPP"/>
    <property type="match status" value="1"/>
</dbReference>
<dbReference type="GO" id="GO:0007165">
    <property type="term" value="P:signal transduction"/>
    <property type="evidence" value="ECO:0007669"/>
    <property type="project" value="TreeGrafter"/>
</dbReference>
<dbReference type="InterPro" id="IPR041489">
    <property type="entry name" value="PDZ_6"/>
</dbReference>
<dbReference type="Pfam" id="PF17820">
    <property type="entry name" value="PDZ_6"/>
    <property type="match status" value="1"/>
</dbReference>
<accession>A0A1I3M179</accession>
<dbReference type="RefSeq" id="WP_092052507.1">
    <property type="nucleotide sequence ID" value="NZ_FOQD01000013.1"/>
</dbReference>
<dbReference type="SUPFAM" id="SSF50156">
    <property type="entry name" value="PDZ domain-like"/>
    <property type="match status" value="1"/>
</dbReference>
<evidence type="ECO:0000259" key="7">
    <source>
        <dbReference type="PROSITE" id="PS50106"/>
    </source>
</evidence>
<dbReference type="CDD" id="cd06782">
    <property type="entry name" value="cpPDZ_CPP-like"/>
    <property type="match status" value="1"/>
</dbReference>
<proteinExistence type="inferred from homology"/>
<name>A0A1I3M179_9PLAN</name>
<feature type="domain" description="PDZ" evidence="7">
    <location>
        <begin position="239"/>
        <end position="315"/>
    </location>
</feature>
<dbReference type="InterPro" id="IPR019734">
    <property type="entry name" value="TPR_rpt"/>
</dbReference>
<dbReference type="SMART" id="SM00228">
    <property type="entry name" value="PDZ"/>
    <property type="match status" value="1"/>
</dbReference>
<dbReference type="OrthoDB" id="9812068at2"/>
<dbReference type="PROSITE" id="PS50005">
    <property type="entry name" value="TPR"/>
    <property type="match status" value="1"/>
</dbReference>
<organism evidence="8 9">
    <name type="scientific">Planctomicrobium piriforme</name>
    <dbReference type="NCBI Taxonomy" id="1576369"/>
    <lineage>
        <taxon>Bacteria</taxon>
        <taxon>Pseudomonadati</taxon>
        <taxon>Planctomycetota</taxon>
        <taxon>Planctomycetia</taxon>
        <taxon>Planctomycetales</taxon>
        <taxon>Planctomycetaceae</taxon>
        <taxon>Planctomicrobium</taxon>
    </lineage>
</organism>
<dbReference type="PANTHER" id="PTHR32060:SF30">
    <property type="entry name" value="CARBOXY-TERMINAL PROCESSING PROTEASE CTPA"/>
    <property type="match status" value="1"/>
</dbReference>
<evidence type="ECO:0000256" key="2">
    <source>
        <dbReference type="ARBA" id="ARBA00022670"/>
    </source>
</evidence>
<reference evidence="9" key="1">
    <citation type="submission" date="2016-10" db="EMBL/GenBank/DDBJ databases">
        <authorList>
            <person name="Varghese N."/>
            <person name="Submissions S."/>
        </authorList>
    </citation>
    <scope>NUCLEOTIDE SEQUENCE [LARGE SCALE GENOMIC DNA]</scope>
    <source>
        <strain evidence="9">DSM 26348</strain>
    </source>
</reference>
<dbReference type="InterPro" id="IPR005151">
    <property type="entry name" value="Tail-specific_protease"/>
</dbReference>
<dbReference type="EMBL" id="FOQD01000013">
    <property type="protein sequence ID" value="SFI90733.1"/>
    <property type="molecule type" value="Genomic_DNA"/>
</dbReference>
<dbReference type="InterPro" id="IPR004447">
    <property type="entry name" value="Peptidase_S41A"/>
</dbReference>
<sequence>MDLTTVTDRFSNVFKLGVGLGLWLSLSASVICAEELADVQAAVSSGSQLEEERSWKEAVDFYKRALKQFPETDSLSRGLRRSQFQFSIARRYSDDTFLRTLKPMSKDAAMALYDDVLTNVQNYYVDPINTTSLVAHGTESLWLALGNPRFLEENLFGASQERLQRLRRDLYERFWNKNVNGVAGARQLVSEVCDLCRQSVGLEAGPIVMEYVFGACNCLDDYSNVLSPGKKQDLFGNIKGEFVGIGIVMEADTGKGMSLSQVLPESPAAEAGLRRGDHITAVDGKDCRMMSTEEAAGLLAGRSGSRVALEVSRKDTSTFNVNCTRREVKVKSIPVYKMIDAAQGIAYIQMTGFQQSTVAEMDQALNDLNRQGMRSLIWDLRENPGGLLTAAIEVLDRFLEEGVIVSTRGRAGDQNMTYTAHKPGTWNTRIVLLIDENSASASEIVAGAIHDHKRGVIVGRTSFGKWSVQSIFDARYSTAIRLTTAKFYSPNGHTWGKIGLQPDVVVQNGPETRLLGEVDVENDPDLREALRQLENREFTKR</sequence>
<dbReference type="InterPro" id="IPR001478">
    <property type="entry name" value="PDZ"/>
</dbReference>
<dbReference type="GO" id="GO:0006508">
    <property type="term" value="P:proteolysis"/>
    <property type="evidence" value="ECO:0007669"/>
    <property type="project" value="UniProtKB-KW"/>
</dbReference>